<dbReference type="EMBL" id="JMSN01000063">
    <property type="protein sequence ID" value="KDN43202.1"/>
    <property type="molecule type" value="Genomic_DNA"/>
</dbReference>
<feature type="non-terminal residue" evidence="2">
    <location>
        <position position="1"/>
    </location>
</feature>
<dbReference type="PANTHER" id="PTHR12732">
    <property type="entry name" value="UNCHARACTERIZED PROTEASOME COMPONENT REGION PCI-CONTAINING"/>
    <property type="match status" value="1"/>
</dbReference>
<dbReference type="GO" id="GO:0016973">
    <property type="term" value="P:poly(A)+ mRNA export from nucleus"/>
    <property type="evidence" value="ECO:0007669"/>
    <property type="project" value="TreeGrafter"/>
</dbReference>
<dbReference type="GeneID" id="25262534"/>
<dbReference type="AlphaFoldDB" id="A0A066VN73"/>
<dbReference type="HOGENOM" id="CLU_031567_3_0_1"/>
<protein>
    <submittedName>
        <fullName evidence="2">Uncharacterized protein</fullName>
    </submittedName>
</protein>
<dbReference type="GO" id="GO:0000973">
    <property type="term" value="P:post-transcriptional tethering of RNA polymerase II gene DNA at nuclear periphery"/>
    <property type="evidence" value="ECO:0007669"/>
    <property type="project" value="TreeGrafter"/>
</dbReference>
<comment type="caution">
    <text evidence="2">The sequence shown here is derived from an EMBL/GenBank/DDBJ whole genome shotgun (WGS) entry which is preliminary data.</text>
</comment>
<feature type="transmembrane region" description="Helical" evidence="1">
    <location>
        <begin position="199"/>
        <end position="226"/>
    </location>
</feature>
<dbReference type="PANTHER" id="PTHR12732:SF8">
    <property type="entry name" value="NUCLEAR MRNA EXPORT PROTEIN THP1"/>
    <property type="match status" value="1"/>
</dbReference>
<dbReference type="GO" id="GO:0003723">
    <property type="term" value="F:RNA binding"/>
    <property type="evidence" value="ECO:0007669"/>
    <property type="project" value="InterPro"/>
</dbReference>
<keyword evidence="1" id="KW-0812">Transmembrane</keyword>
<dbReference type="SMART" id="SM00753">
    <property type="entry name" value="PAM"/>
    <property type="match status" value="1"/>
</dbReference>
<dbReference type="GO" id="GO:0003690">
    <property type="term" value="F:double-stranded DNA binding"/>
    <property type="evidence" value="ECO:0007669"/>
    <property type="project" value="InterPro"/>
</dbReference>
<dbReference type="RefSeq" id="XP_013242301.1">
    <property type="nucleotide sequence ID" value="XM_013386847.1"/>
</dbReference>
<dbReference type="STRING" id="1037660.A0A066VN73"/>
<dbReference type="OrthoDB" id="5404651at2759"/>
<keyword evidence="1" id="KW-1133">Transmembrane helix</keyword>
<dbReference type="OMA" id="PQLCSNI"/>
<evidence type="ECO:0000256" key="1">
    <source>
        <dbReference type="SAM" id="Phobius"/>
    </source>
</evidence>
<keyword evidence="3" id="KW-1185">Reference proteome</keyword>
<accession>A0A066VN73</accession>
<name>A0A066VN73_TILAU</name>
<dbReference type="Gene3D" id="1.10.10.10">
    <property type="entry name" value="Winged helix-like DNA-binding domain superfamily/Winged helix DNA-binding domain"/>
    <property type="match status" value="1"/>
</dbReference>
<dbReference type="InterPro" id="IPR036388">
    <property type="entry name" value="WH-like_DNA-bd_sf"/>
</dbReference>
<keyword evidence="1" id="KW-0472">Membrane</keyword>
<dbReference type="Proteomes" id="UP000027361">
    <property type="component" value="Unassembled WGS sequence"/>
</dbReference>
<gene>
    <name evidence="2" type="ORF">K437DRAFT_225747</name>
</gene>
<dbReference type="GO" id="GO:0006368">
    <property type="term" value="P:transcription elongation by RNA polymerase II"/>
    <property type="evidence" value="ECO:0007669"/>
    <property type="project" value="TreeGrafter"/>
</dbReference>
<dbReference type="FunCoup" id="A0A066VN73">
    <property type="interactions" value="9"/>
</dbReference>
<reference evidence="2 3" key="1">
    <citation type="submission" date="2014-05" db="EMBL/GenBank/DDBJ databases">
        <title>Draft genome sequence of a rare smut relative, Tilletiaria anomala UBC 951.</title>
        <authorList>
            <consortium name="DOE Joint Genome Institute"/>
            <person name="Toome M."/>
            <person name="Kuo A."/>
            <person name="Henrissat B."/>
            <person name="Lipzen A."/>
            <person name="Tritt A."/>
            <person name="Yoshinaga Y."/>
            <person name="Zane M."/>
            <person name="Barry K."/>
            <person name="Grigoriev I.V."/>
            <person name="Spatafora J.W."/>
            <person name="Aimea M.C."/>
        </authorList>
    </citation>
    <scope>NUCLEOTIDE SEQUENCE [LARGE SCALE GENOMIC DNA]</scope>
    <source>
        <strain evidence="2 3">UBC 951</strain>
    </source>
</reference>
<organism evidence="2 3">
    <name type="scientific">Tilletiaria anomala (strain ATCC 24038 / CBS 436.72 / UBC 951)</name>
    <dbReference type="NCBI Taxonomy" id="1037660"/>
    <lineage>
        <taxon>Eukaryota</taxon>
        <taxon>Fungi</taxon>
        <taxon>Dikarya</taxon>
        <taxon>Basidiomycota</taxon>
        <taxon>Ustilaginomycotina</taxon>
        <taxon>Exobasidiomycetes</taxon>
        <taxon>Georgefischeriales</taxon>
        <taxon>Tilletiariaceae</taxon>
        <taxon>Tilletiaria</taxon>
    </lineage>
</organism>
<evidence type="ECO:0000313" key="3">
    <source>
        <dbReference type="Proteomes" id="UP000027361"/>
    </source>
</evidence>
<dbReference type="InParanoid" id="A0A066VN73"/>
<evidence type="ECO:0000313" key="2">
    <source>
        <dbReference type="EMBL" id="KDN43202.1"/>
    </source>
</evidence>
<proteinExistence type="predicted"/>
<sequence length="364" mass="40527">DCEKAYDAWAQVYAKAAFVFQQPDACWFAETLKMVGIFLLDLAIEVDAYTLSSTFPKVTDAASRLSKSAGVAGNDRASQPCAHTKRRAALWLANTSFKAYFKLNNIRLCSTVLGSVENAFKLNAQFADSAEKATVVKSGSAEGLPGEEAYDVAERVTYHFFVGRLRLSQHRIRLAYKELRWAFDHCNVRHLKNLRRITISLTATALVLGIFPSPIILIELGLWAIFGPLMQAMRKGNGAGLLQALEQNREWFRKHGLFLLLSEKLQVGTWRCLVRQALLIYRTRSTDSAAAASPTLPLSDLLILARAAWQDPELTLVDVESIVASLIAQGYVKAYILHSKALIVFQKGERMGLVPMNSVYPRDE</sequence>
<dbReference type="InterPro" id="IPR045114">
    <property type="entry name" value="Csn12-like"/>
</dbReference>
<dbReference type="GO" id="GO:0070390">
    <property type="term" value="C:transcription export complex 2"/>
    <property type="evidence" value="ECO:0007669"/>
    <property type="project" value="TreeGrafter"/>
</dbReference>